<protein>
    <submittedName>
        <fullName evidence="1">Uncharacterized protein</fullName>
    </submittedName>
</protein>
<feature type="non-terminal residue" evidence="1">
    <location>
        <position position="89"/>
    </location>
</feature>
<gene>
    <name evidence="1" type="ORF">AB204_12410</name>
</gene>
<dbReference type="STRING" id="880157.AB204_12410"/>
<proteinExistence type="predicted"/>
<dbReference type="InterPro" id="IPR037026">
    <property type="entry name" value="Vgr_OB-fold_dom_sf"/>
</dbReference>
<dbReference type="Proteomes" id="UP000036277">
    <property type="component" value="Unassembled WGS sequence"/>
</dbReference>
<accession>A0A0J5FS59</accession>
<name>A0A0J5FS59_9GAMM</name>
<dbReference type="EMBL" id="LFCV01000077">
    <property type="protein sequence ID" value="KMJ44787.1"/>
    <property type="molecule type" value="Genomic_DNA"/>
</dbReference>
<organism evidence="1 2">
    <name type="scientific">Xenorhabdus khoisanae</name>
    <dbReference type="NCBI Taxonomy" id="880157"/>
    <lineage>
        <taxon>Bacteria</taxon>
        <taxon>Pseudomonadati</taxon>
        <taxon>Pseudomonadota</taxon>
        <taxon>Gammaproteobacteria</taxon>
        <taxon>Enterobacterales</taxon>
        <taxon>Morganellaceae</taxon>
        <taxon>Xenorhabdus</taxon>
    </lineage>
</organism>
<dbReference type="SUPFAM" id="SSF69349">
    <property type="entry name" value="Phage fibre proteins"/>
    <property type="match status" value="1"/>
</dbReference>
<dbReference type="AlphaFoldDB" id="A0A0J5FS59"/>
<sequence length="89" mass="10181">MKDFGHPYEYGQYRLKIEVLVDFVHGDPDQPVIVGRAYHANNIPPNRLPMAKTQMSSHSKYNLGNGDIYEHDKISYKTEGEGANHYSND</sequence>
<evidence type="ECO:0000313" key="1">
    <source>
        <dbReference type="EMBL" id="KMJ44787.1"/>
    </source>
</evidence>
<comment type="caution">
    <text evidence="1">The sequence shown here is derived from an EMBL/GenBank/DDBJ whole genome shotgun (WGS) entry which is preliminary data.</text>
</comment>
<evidence type="ECO:0000313" key="2">
    <source>
        <dbReference type="Proteomes" id="UP000036277"/>
    </source>
</evidence>
<reference evidence="1 2" key="1">
    <citation type="submission" date="2015-06" db="EMBL/GenBank/DDBJ databases">
        <title>Draft Whole-Genome Sequence of the Entomopathogenic Bacterium Xenorhabdus khoisanae.</title>
        <authorList>
            <person name="Naidoo S."/>
            <person name="Featherston J."/>
            <person name="Gray V.M."/>
        </authorList>
    </citation>
    <scope>NUCLEOTIDE SEQUENCE [LARGE SCALE GENOMIC DNA]</scope>
    <source>
        <strain evidence="1 2">MCB</strain>
    </source>
</reference>
<dbReference type="Gene3D" id="2.40.50.230">
    <property type="entry name" value="Gp5 N-terminal domain"/>
    <property type="match status" value="1"/>
</dbReference>
<keyword evidence="2" id="KW-1185">Reference proteome</keyword>